<dbReference type="VEuPathDB" id="VectorBase:ACUA007350"/>
<dbReference type="EMBL" id="AXCM01000963">
    <property type="status" value="NOT_ANNOTATED_CDS"/>
    <property type="molecule type" value="Genomic_DNA"/>
</dbReference>
<reference evidence="2" key="1">
    <citation type="submission" date="2013-09" db="EMBL/GenBank/DDBJ databases">
        <title>The Genome Sequence of Anopheles culicifacies species A.</title>
        <authorList>
            <consortium name="The Broad Institute Genomics Platform"/>
            <person name="Neafsey D.E."/>
            <person name="Besansky N."/>
            <person name="Howell P."/>
            <person name="Walton C."/>
            <person name="Young S.K."/>
            <person name="Zeng Q."/>
            <person name="Gargeya S."/>
            <person name="Fitzgerald M."/>
            <person name="Haas B."/>
            <person name="Abouelleil A."/>
            <person name="Allen A.W."/>
            <person name="Alvarado L."/>
            <person name="Arachchi H.M."/>
            <person name="Berlin A.M."/>
            <person name="Chapman S.B."/>
            <person name="Gainer-Dewar J."/>
            <person name="Goldberg J."/>
            <person name="Griggs A."/>
            <person name="Gujja S."/>
            <person name="Hansen M."/>
            <person name="Howarth C."/>
            <person name="Imamovic A."/>
            <person name="Ireland A."/>
            <person name="Larimer J."/>
            <person name="McCowan C."/>
            <person name="Murphy C."/>
            <person name="Pearson M."/>
            <person name="Poon T.W."/>
            <person name="Priest M."/>
            <person name="Roberts A."/>
            <person name="Saif S."/>
            <person name="Shea T."/>
            <person name="Sisk P."/>
            <person name="Sykes S."/>
            <person name="Wortman J."/>
            <person name="Nusbaum C."/>
            <person name="Birren B."/>
        </authorList>
    </citation>
    <scope>NUCLEOTIDE SEQUENCE [LARGE SCALE GENOMIC DNA]</scope>
    <source>
        <strain evidence="2">A-37</strain>
    </source>
</reference>
<name>A0A182M1T2_9DIPT</name>
<evidence type="ECO:0000313" key="2">
    <source>
        <dbReference type="Proteomes" id="UP000075883"/>
    </source>
</evidence>
<dbReference type="EnsemblMetazoa" id="ACUA007350-RA">
    <property type="protein sequence ID" value="ACUA007350-PA"/>
    <property type="gene ID" value="ACUA007350"/>
</dbReference>
<evidence type="ECO:0000313" key="1">
    <source>
        <dbReference type="EnsemblMetazoa" id="ACUA007350-PA"/>
    </source>
</evidence>
<dbReference type="AlphaFoldDB" id="A0A182M1T2"/>
<accession>A0A182M1T2</accession>
<dbReference type="STRING" id="139723.A0A182M1T2"/>
<organism evidence="1 2">
    <name type="scientific">Anopheles culicifacies</name>
    <dbReference type="NCBI Taxonomy" id="139723"/>
    <lineage>
        <taxon>Eukaryota</taxon>
        <taxon>Metazoa</taxon>
        <taxon>Ecdysozoa</taxon>
        <taxon>Arthropoda</taxon>
        <taxon>Hexapoda</taxon>
        <taxon>Insecta</taxon>
        <taxon>Pterygota</taxon>
        <taxon>Neoptera</taxon>
        <taxon>Endopterygota</taxon>
        <taxon>Diptera</taxon>
        <taxon>Nematocera</taxon>
        <taxon>Culicoidea</taxon>
        <taxon>Culicidae</taxon>
        <taxon>Anophelinae</taxon>
        <taxon>Anopheles</taxon>
        <taxon>culicifacies species complex</taxon>
    </lineage>
</organism>
<keyword evidence="2" id="KW-1185">Reference proteome</keyword>
<proteinExistence type="predicted"/>
<protein>
    <submittedName>
        <fullName evidence="1">Uncharacterized protein</fullName>
    </submittedName>
</protein>
<sequence length="172" mass="19410">MGNGTFPRREFFKRYGQDSSPVVKVHPCAAVQNEAAKSAHRIFLKATHHLFTDVMAAPATPSRQILFVLALLFVVKLGSGRPQNAIDNQDLPEINPNELRKLYTNYNSYVSNQLDNYGLDPLQLQLLAQYAQSNAISGGGGGGWDQLYRAPEMKRQIRYRQCYFNPISCFKK</sequence>
<dbReference type="Proteomes" id="UP000075883">
    <property type="component" value="Unassembled WGS sequence"/>
</dbReference>
<reference evidence="1" key="2">
    <citation type="submission" date="2020-05" db="UniProtKB">
        <authorList>
            <consortium name="EnsemblMetazoa"/>
        </authorList>
    </citation>
    <scope>IDENTIFICATION</scope>
    <source>
        <strain evidence="1">A-37</strain>
    </source>
</reference>